<feature type="non-terminal residue" evidence="1">
    <location>
        <position position="180"/>
    </location>
</feature>
<protein>
    <submittedName>
        <fullName evidence="1">Uncharacterized protein</fullName>
    </submittedName>
</protein>
<reference evidence="1" key="1">
    <citation type="submission" date="2021-02" db="EMBL/GenBank/DDBJ databases">
        <authorList>
            <person name="Dougan E. K."/>
            <person name="Rhodes N."/>
            <person name="Thang M."/>
            <person name="Chan C."/>
        </authorList>
    </citation>
    <scope>NUCLEOTIDE SEQUENCE</scope>
</reference>
<dbReference type="EMBL" id="CAJNJA010005548">
    <property type="protein sequence ID" value="CAE7192526.1"/>
    <property type="molecule type" value="Genomic_DNA"/>
</dbReference>
<evidence type="ECO:0000313" key="2">
    <source>
        <dbReference type="Proteomes" id="UP000601435"/>
    </source>
</evidence>
<accession>A0A812J4M8</accession>
<dbReference type="Gene3D" id="3.20.20.80">
    <property type="entry name" value="Glycosidases"/>
    <property type="match status" value="1"/>
</dbReference>
<sequence>MHPVGTVLAGAHDEKVKMVARIATSLDFLGINAYGEDSLKVGTTLQRLGVTLPYALMEFGPTGHWASPVTAWGSYIEESSTEKVPRYMATCELCFSDPQCIGAFAFVWGWKWEKTGTWYGLFNEWPEVTTELTKANCTTCEAEVLGALQKCWTGQDKSSKAPSLHDVKLNGEALEGMRFS</sequence>
<dbReference type="AlphaFoldDB" id="A0A812J4M8"/>
<name>A0A812J4M8_9DINO</name>
<dbReference type="OrthoDB" id="414008at2759"/>
<dbReference type="InterPro" id="IPR017853">
    <property type="entry name" value="GH"/>
</dbReference>
<evidence type="ECO:0000313" key="1">
    <source>
        <dbReference type="EMBL" id="CAE7192526.1"/>
    </source>
</evidence>
<comment type="caution">
    <text evidence="1">The sequence shown here is derived from an EMBL/GenBank/DDBJ whole genome shotgun (WGS) entry which is preliminary data.</text>
</comment>
<gene>
    <name evidence="1" type="ORF">SNEC2469_LOCUS1214</name>
</gene>
<dbReference type="Proteomes" id="UP000601435">
    <property type="component" value="Unassembled WGS sequence"/>
</dbReference>
<keyword evidence="2" id="KW-1185">Reference proteome</keyword>
<proteinExistence type="predicted"/>
<organism evidence="1 2">
    <name type="scientific">Symbiodinium necroappetens</name>
    <dbReference type="NCBI Taxonomy" id="1628268"/>
    <lineage>
        <taxon>Eukaryota</taxon>
        <taxon>Sar</taxon>
        <taxon>Alveolata</taxon>
        <taxon>Dinophyceae</taxon>
        <taxon>Suessiales</taxon>
        <taxon>Symbiodiniaceae</taxon>
        <taxon>Symbiodinium</taxon>
    </lineage>
</organism>
<dbReference type="SUPFAM" id="SSF51445">
    <property type="entry name" value="(Trans)glycosidases"/>
    <property type="match status" value="1"/>
</dbReference>